<feature type="transmembrane region" description="Helical" evidence="1">
    <location>
        <begin position="34"/>
        <end position="56"/>
    </location>
</feature>
<dbReference type="InParanoid" id="A0A2J6T4L5"/>
<keyword evidence="3" id="KW-1185">Reference proteome</keyword>
<gene>
    <name evidence="2" type="ORF">K444DRAFT_22291</name>
</gene>
<dbReference type="Proteomes" id="UP000235371">
    <property type="component" value="Unassembled WGS sequence"/>
</dbReference>
<protein>
    <submittedName>
        <fullName evidence="2">Uncharacterized protein</fullName>
    </submittedName>
</protein>
<keyword evidence="1" id="KW-1133">Transmembrane helix</keyword>
<dbReference type="AlphaFoldDB" id="A0A2J6T4L5"/>
<keyword evidence="1" id="KW-0472">Membrane</keyword>
<dbReference type="GeneID" id="36579244"/>
<keyword evidence="1" id="KW-0812">Transmembrane</keyword>
<accession>A0A2J6T4L5</accession>
<feature type="transmembrane region" description="Helical" evidence="1">
    <location>
        <begin position="68"/>
        <end position="88"/>
    </location>
</feature>
<evidence type="ECO:0000313" key="2">
    <source>
        <dbReference type="EMBL" id="PMD57959.1"/>
    </source>
</evidence>
<dbReference type="RefSeq" id="XP_024734863.1">
    <property type="nucleotide sequence ID" value="XM_024871162.1"/>
</dbReference>
<sequence>MQICRHPFPPFPRYAKLKTNQNPSPKQKQKQMSLCLLPCFALFLTYVCMYVCMYACVCVCECVCCLPFRRLCLISFFTPVPFVPFVLLSRALSHYRLFPNLFLPPAPHGWDSAAPSSKCRPLRRSVHD</sequence>
<name>A0A2J6T4L5_9HELO</name>
<evidence type="ECO:0000256" key="1">
    <source>
        <dbReference type="SAM" id="Phobius"/>
    </source>
</evidence>
<dbReference type="EMBL" id="KZ613838">
    <property type="protein sequence ID" value="PMD57959.1"/>
    <property type="molecule type" value="Genomic_DNA"/>
</dbReference>
<organism evidence="2 3">
    <name type="scientific">Hyaloscypha bicolor E</name>
    <dbReference type="NCBI Taxonomy" id="1095630"/>
    <lineage>
        <taxon>Eukaryota</taxon>
        <taxon>Fungi</taxon>
        <taxon>Dikarya</taxon>
        <taxon>Ascomycota</taxon>
        <taxon>Pezizomycotina</taxon>
        <taxon>Leotiomycetes</taxon>
        <taxon>Helotiales</taxon>
        <taxon>Hyaloscyphaceae</taxon>
        <taxon>Hyaloscypha</taxon>
        <taxon>Hyaloscypha bicolor</taxon>
    </lineage>
</organism>
<proteinExistence type="predicted"/>
<evidence type="ECO:0000313" key="3">
    <source>
        <dbReference type="Proteomes" id="UP000235371"/>
    </source>
</evidence>
<reference evidence="2 3" key="1">
    <citation type="submission" date="2016-04" db="EMBL/GenBank/DDBJ databases">
        <title>A degradative enzymes factory behind the ericoid mycorrhizal symbiosis.</title>
        <authorList>
            <consortium name="DOE Joint Genome Institute"/>
            <person name="Martino E."/>
            <person name="Morin E."/>
            <person name="Grelet G."/>
            <person name="Kuo A."/>
            <person name="Kohler A."/>
            <person name="Daghino S."/>
            <person name="Barry K."/>
            <person name="Choi C."/>
            <person name="Cichocki N."/>
            <person name="Clum A."/>
            <person name="Copeland A."/>
            <person name="Hainaut M."/>
            <person name="Haridas S."/>
            <person name="Labutti K."/>
            <person name="Lindquist E."/>
            <person name="Lipzen A."/>
            <person name="Khouja H.-R."/>
            <person name="Murat C."/>
            <person name="Ohm R."/>
            <person name="Olson A."/>
            <person name="Spatafora J."/>
            <person name="Veneault-Fourrey C."/>
            <person name="Henrissat B."/>
            <person name="Grigoriev I."/>
            <person name="Martin F."/>
            <person name="Perotto S."/>
        </authorList>
    </citation>
    <scope>NUCLEOTIDE SEQUENCE [LARGE SCALE GENOMIC DNA]</scope>
    <source>
        <strain evidence="2 3">E</strain>
    </source>
</reference>